<evidence type="ECO:0000313" key="2">
    <source>
        <dbReference type="EMBL" id="OMH24245.1"/>
    </source>
</evidence>
<evidence type="ECO:0000256" key="1">
    <source>
        <dbReference type="SAM" id="MobiDB-lite"/>
    </source>
</evidence>
<gene>
    <name evidence="2" type="ORF">BKD30_08865</name>
</gene>
<accession>A0A1R1L9L7</accession>
<dbReference type="Proteomes" id="UP000187085">
    <property type="component" value="Unassembled WGS sequence"/>
</dbReference>
<evidence type="ECO:0008006" key="4">
    <source>
        <dbReference type="Google" id="ProtNLM"/>
    </source>
</evidence>
<evidence type="ECO:0000313" key="3">
    <source>
        <dbReference type="Proteomes" id="UP000187085"/>
    </source>
</evidence>
<dbReference type="STRING" id="554083.BKD30_08865"/>
<name>A0A1R1L9L7_9MICC</name>
<reference evidence="2 3" key="1">
    <citation type="submission" date="2016-12" db="EMBL/GenBank/DDBJ databases">
        <title>Draft genome of Tersicoccus phoenicis 1P05MA.</title>
        <authorList>
            <person name="Nakajima Y."/>
            <person name="Yoshizawa S."/>
            <person name="Nakamura K."/>
            <person name="Ogura Y."/>
            <person name="Hayashi T."/>
            <person name="Kogure K."/>
        </authorList>
    </citation>
    <scope>NUCLEOTIDE SEQUENCE [LARGE SCALE GENOMIC DNA]</scope>
    <source>
        <strain evidence="2 3">1p05MA</strain>
    </source>
</reference>
<sequence>MPRALEALLPQGLLAGSSYAVLGSTTLALSMMARASADGAWCGVLGLPDLGTEAAAGLGIDLQRLILVPSAGRQWAAVAAAMIDVLSVVVAVPPASIDGSDVARLNARLRQRRATMITLDPWPQTETTLRVTGSRWSGLGSGHGYLTGRNLLVEVLDRRAGGRRRTGEVDLGGPTRPGLTLVPGTGDPMPSMSGIPSADASSADTAVVGAGPDRSTPLDRSRGRRTSRAG</sequence>
<dbReference type="Gene3D" id="3.40.50.300">
    <property type="entry name" value="P-loop containing nucleotide triphosphate hydrolases"/>
    <property type="match status" value="1"/>
</dbReference>
<organism evidence="2 3">
    <name type="scientific">Tersicoccus phoenicis</name>
    <dbReference type="NCBI Taxonomy" id="554083"/>
    <lineage>
        <taxon>Bacteria</taxon>
        <taxon>Bacillati</taxon>
        <taxon>Actinomycetota</taxon>
        <taxon>Actinomycetes</taxon>
        <taxon>Micrococcales</taxon>
        <taxon>Micrococcaceae</taxon>
        <taxon>Tersicoccus</taxon>
    </lineage>
</organism>
<feature type="region of interest" description="Disordered" evidence="1">
    <location>
        <begin position="162"/>
        <end position="230"/>
    </location>
</feature>
<feature type="compositionally biased region" description="Low complexity" evidence="1">
    <location>
        <begin position="198"/>
        <end position="211"/>
    </location>
</feature>
<protein>
    <recommendedName>
        <fullName evidence="4">Recombinase A</fullName>
    </recommendedName>
</protein>
<dbReference type="InterPro" id="IPR027417">
    <property type="entry name" value="P-loop_NTPase"/>
</dbReference>
<dbReference type="EMBL" id="MRDE01000063">
    <property type="protein sequence ID" value="OMH24245.1"/>
    <property type="molecule type" value="Genomic_DNA"/>
</dbReference>
<proteinExistence type="predicted"/>
<keyword evidence="3" id="KW-1185">Reference proteome</keyword>
<comment type="caution">
    <text evidence="2">The sequence shown here is derived from an EMBL/GenBank/DDBJ whole genome shotgun (WGS) entry which is preliminary data.</text>
</comment>
<dbReference type="AlphaFoldDB" id="A0A1R1L9L7"/>